<sequence>MICPKCGDELSSAVKVCPRCGYVVDDKMDEYLDTLESLLLDLKTLPKESFSSYFSAQAYLMTAFVMIVFLIVYFMTGGLLFLLLAAIALILTVIYLIKKIVKGKSHASSEARYKETLASLETMVRLLKSDYGEAREVRDRLRSVTSELKDITYAHNANHRNALKTWIAVVVVVVALAVAGITLLGMRDLDNAQVENTVTMS</sequence>
<feature type="transmembrane region" description="Helical" evidence="1">
    <location>
        <begin position="53"/>
        <end position="73"/>
    </location>
</feature>
<keyword evidence="1" id="KW-0472">Membrane</keyword>
<dbReference type="Pfam" id="PF13240">
    <property type="entry name" value="Zn_Ribbon_1"/>
    <property type="match status" value="1"/>
</dbReference>
<feature type="transmembrane region" description="Helical" evidence="1">
    <location>
        <begin position="166"/>
        <end position="186"/>
    </location>
</feature>
<reference evidence="3" key="1">
    <citation type="submission" date="2020-10" db="EMBL/GenBank/DDBJ databases">
        <authorList>
            <person name="Gilroy R."/>
        </authorList>
    </citation>
    <scope>NUCLEOTIDE SEQUENCE</scope>
    <source>
        <strain evidence="3">B1-3475</strain>
    </source>
</reference>
<proteinExistence type="predicted"/>
<keyword evidence="1" id="KW-1133">Transmembrane helix</keyword>
<gene>
    <name evidence="3" type="ORF">IAC08_06890</name>
</gene>
<dbReference type="AlphaFoldDB" id="A0A9D9HLP1"/>
<organism evidence="3 4">
    <name type="scientific">Candidatus Cryptobacteroides intestinigallinarum</name>
    <dbReference type="NCBI Taxonomy" id="2840767"/>
    <lineage>
        <taxon>Bacteria</taxon>
        <taxon>Pseudomonadati</taxon>
        <taxon>Bacteroidota</taxon>
        <taxon>Bacteroidia</taxon>
        <taxon>Bacteroidales</taxon>
        <taxon>Candidatus Cryptobacteroides</taxon>
    </lineage>
</organism>
<feature type="domain" description="Zinc-ribbon" evidence="2">
    <location>
        <begin position="3"/>
        <end position="23"/>
    </location>
</feature>
<reference evidence="3" key="2">
    <citation type="journal article" date="2021" name="PeerJ">
        <title>Extensive microbial diversity within the chicken gut microbiome revealed by metagenomics and culture.</title>
        <authorList>
            <person name="Gilroy R."/>
            <person name="Ravi A."/>
            <person name="Getino M."/>
            <person name="Pursley I."/>
            <person name="Horton D.L."/>
            <person name="Alikhan N.F."/>
            <person name="Baker D."/>
            <person name="Gharbi K."/>
            <person name="Hall N."/>
            <person name="Watson M."/>
            <person name="Adriaenssens E.M."/>
            <person name="Foster-Nyarko E."/>
            <person name="Jarju S."/>
            <person name="Secka A."/>
            <person name="Antonio M."/>
            <person name="Oren A."/>
            <person name="Chaudhuri R.R."/>
            <person name="La Ragione R."/>
            <person name="Hildebrand F."/>
            <person name="Pallen M.J."/>
        </authorList>
    </citation>
    <scope>NUCLEOTIDE SEQUENCE</scope>
    <source>
        <strain evidence="3">B1-3475</strain>
    </source>
</reference>
<feature type="transmembrane region" description="Helical" evidence="1">
    <location>
        <begin position="79"/>
        <end position="97"/>
    </location>
</feature>
<protein>
    <submittedName>
        <fullName evidence="3">Zinc ribbon domain-containing protein</fullName>
    </submittedName>
</protein>
<accession>A0A9D9HLP1</accession>
<evidence type="ECO:0000259" key="2">
    <source>
        <dbReference type="Pfam" id="PF13240"/>
    </source>
</evidence>
<dbReference type="EMBL" id="JADIMK010000073">
    <property type="protein sequence ID" value="MBO8456112.1"/>
    <property type="molecule type" value="Genomic_DNA"/>
</dbReference>
<dbReference type="InterPro" id="IPR026870">
    <property type="entry name" value="Zinc_ribbon_dom"/>
</dbReference>
<evidence type="ECO:0000256" key="1">
    <source>
        <dbReference type="SAM" id="Phobius"/>
    </source>
</evidence>
<evidence type="ECO:0000313" key="4">
    <source>
        <dbReference type="Proteomes" id="UP000823617"/>
    </source>
</evidence>
<evidence type="ECO:0000313" key="3">
    <source>
        <dbReference type="EMBL" id="MBO8456112.1"/>
    </source>
</evidence>
<dbReference type="Proteomes" id="UP000823617">
    <property type="component" value="Unassembled WGS sequence"/>
</dbReference>
<keyword evidence="1" id="KW-0812">Transmembrane</keyword>
<comment type="caution">
    <text evidence="3">The sequence shown here is derived from an EMBL/GenBank/DDBJ whole genome shotgun (WGS) entry which is preliminary data.</text>
</comment>
<name>A0A9D9HLP1_9BACT</name>